<feature type="signal peptide" evidence="5">
    <location>
        <begin position="1"/>
        <end position="17"/>
    </location>
</feature>
<feature type="compositionally biased region" description="Basic residues" evidence="4">
    <location>
        <begin position="137"/>
        <end position="156"/>
    </location>
</feature>
<evidence type="ECO:0000256" key="2">
    <source>
        <dbReference type="ARBA" id="ARBA00022980"/>
    </source>
</evidence>
<dbReference type="GO" id="GO:0005840">
    <property type="term" value="C:ribosome"/>
    <property type="evidence" value="ECO:0007669"/>
    <property type="project" value="UniProtKB-KW"/>
</dbReference>
<protein>
    <recommendedName>
        <fullName evidence="8">30S ribosomal protein S21, chloroplastic</fullName>
    </recommendedName>
</protein>
<evidence type="ECO:0000256" key="3">
    <source>
        <dbReference type="ARBA" id="ARBA00023274"/>
    </source>
</evidence>
<dbReference type="AlphaFoldDB" id="A0AAV5IXZ5"/>
<dbReference type="InterPro" id="IPR038380">
    <property type="entry name" value="Ribosomal_bS21_sf"/>
</dbReference>
<accession>A0AAV5IXZ5</accession>
<dbReference type="GO" id="GO:0006412">
    <property type="term" value="P:translation"/>
    <property type="evidence" value="ECO:0007669"/>
    <property type="project" value="InterPro"/>
</dbReference>
<keyword evidence="7" id="KW-1185">Reference proteome</keyword>
<dbReference type="HAMAP" id="MF_00358">
    <property type="entry name" value="Ribosomal_bS21"/>
    <property type="match status" value="1"/>
</dbReference>
<sequence length="186" mass="21063">MAMATLALSSLSNLISSFLPSQSPPNPLSKFQPKSLSLPKTASEYVPPMLASSDRTLPSTSLSSSLMKADEITPIVCPSLAYSNTLFYKSGYYNVEVVVGENEPEEKLMNRFRVAVFKSGVIQECRRRKFFESSQDKKKRKSRDAARRNRNRRPHPKASTQAKEEKPKRNDNSDDDNWELPEDLPY</sequence>
<feature type="compositionally biased region" description="Basic and acidic residues" evidence="4">
    <location>
        <begin position="162"/>
        <end position="172"/>
    </location>
</feature>
<proteinExistence type="inferred from homology"/>
<dbReference type="PRINTS" id="PR00976">
    <property type="entry name" value="RIBOSOMALS21"/>
</dbReference>
<evidence type="ECO:0000313" key="6">
    <source>
        <dbReference type="EMBL" id="GKV05410.1"/>
    </source>
</evidence>
<dbReference type="Gene3D" id="1.20.5.1150">
    <property type="entry name" value="Ribosomal protein S8"/>
    <property type="match status" value="1"/>
</dbReference>
<dbReference type="Proteomes" id="UP001054252">
    <property type="component" value="Unassembled WGS sequence"/>
</dbReference>
<keyword evidence="5" id="KW-0732">Signal</keyword>
<evidence type="ECO:0000256" key="5">
    <source>
        <dbReference type="SAM" id="SignalP"/>
    </source>
</evidence>
<dbReference type="GO" id="GO:1990904">
    <property type="term" value="C:ribonucleoprotein complex"/>
    <property type="evidence" value="ECO:0007669"/>
    <property type="project" value="UniProtKB-KW"/>
</dbReference>
<comment type="caution">
    <text evidence="6">The sequence shown here is derived from an EMBL/GenBank/DDBJ whole genome shotgun (WGS) entry which is preliminary data.</text>
</comment>
<evidence type="ECO:0000256" key="4">
    <source>
        <dbReference type="SAM" id="MobiDB-lite"/>
    </source>
</evidence>
<keyword evidence="3" id="KW-0687">Ribonucleoprotein</keyword>
<dbReference type="PANTHER" id="PTHR21109">
    <property type="entry name" value="MITOCHONDRIAL 28S RIBOSOMAL PROTEIN S21"/>
    <property type="match status" value="1"/>
</dbReference>
<dbReference type="InterPro" id="IPR001911">
    <property type="entry name" value="Ribosomal_bS21"/>
</dbReference>
<keyword evidence="2" id="KW-0689">Ribosomal protein</keyword>
<feature type="chain" id="PRO_5043842767" description="30S ribosomal protein S21, chloroplastic" evidence="5">
    <location>
        <begin position="18"/>
        <end position="186"/>
    </location>
</feature>
<evidence type="ECO:0008006" key="8">
    <source>
        <dbReference type="Google" id="ProtNLM"/>
    </source>
</evidence>
<dbReference type="PANTHER" id="PTHR21109:SF0">
    <property type="entry name" value="SMALL RIBOSOMAL SUBUNIT PROTEIN BS21M"/>
    <property type="match status" value="1"/>
</dbReference>
<name>A0AAV5IXZ5_9ROSI</name>
<organism evidence="6 7">
    <name type="scientific">Rubroshorea leprosula</name>
    <dbReference type="NCBI Taxonomy" id="152421"/>
    <lineage>
        <taxon>Eukaryota</taxon>
        <taxon>Viridiplantae</taxon>
        <taxon>Streptophyta</taxon>
        <taxon>Embryophyta</taxon>
        <taxon>Tracheophyta</taxon>
        <taxon>Spermatophyta</taxon>
        <taxon>Magnoliopsida</taxon>
        <taxon>eudicotyledons</taxon>
        <taxon>Gunneridae</taxon>
        <taxon>Pentapetalae</taxon>
        <taxon>rosids</taxon>
        <taxon>malvids</taxon>
        <taxon>Malvales</taxon>
        <taxon>Dipterocarpaceae</taxon>
        <taxon>Rubroshorea</taxon>
    </lineage>
</organism>
<evidence type="ECO:0000313" key="7">
    <source>
        <dbReference type="Proteomes" id="UP001054252"/>
    </source>
</evidence>
<evidence type="ECO:0000256" key="1">
    <source>
        <dbReference type="ARBA" id="ARBA00006640"/>
    </source>
</evidence>
<gene>
    <name evidence="6" type="ORF">SLEP1_g17427</name>
</gene>
<dbReference type="NCBIfam" id="TIGR00030">
    <property type="entry name" value="S21p"/>
    <property type="match status" value="1"/>
</dbReference>
<reference evidence="6 7" key="1">
    <citation type="journal article" date="2021" name="Commun. Biol.">
        <title>The genome of Shorea leprosula (Dipterocarpaceae) highlights the ecological relevance of drought in aseasonal tropical rainforests.</title>
        <authorList>
            <person name="Ng K.K.S."/>
            <person name="Kobayashi M.J."/>
            <person name="Fawcett J.A."/>
            <person name="Hatakeyama M."/>
            <person name="Paape T."/>
            <person name="Ng C.H."/>
            <person name="Ang C.C."/>
            <person name="Tnah L.H."/>
            <person name="Lee C.T."/>
            <person name="Nishiyama T."/>
            <person name="Sese J."/>
            <person name="O'Brien M.J."/>
            <person name="Copetti D."/>
            <person name="Mohd Noor M.I."/>
            <person name="Ong R.C."/>
            <person name="Putra M."/>
            <person name="Sireger I.Z."/>
            <person name="Indrioko S."/>
            <person name="Kosugi Y."/>
            <person name="Izuno A."/>
            <person name="Isagi Y."/>
            <person name="Lee S.L."/>
            <person name="Shimizu K.K."/>
        </authorList>
    </citation>
    <scope>NUCLEOTIDE SEQUENCE [LARGE SCALE GENOMIC DNA]</scope>
    <source>
        <strain evidence="6">214</strain>
    </source>
</reference>
<feature type="compositionally biased region" description="Acidic residues" evidence="4">
    <location>
        <begin position="173"/>
        <end position="186"/>
    </location>
</feature>
<dbReference type="GO" id="GO:0003735">
    <property type="term" value="F:structural constituent of ribosome"/>
    <property type="evidence" value="ECO:0007669"/>
    <property type="project" value="InterPro"/>
</dbReference>
<dbReference type="Pfam" id="PF01165">
    <property type="entry name" value="Ribosomal_S21"/>
    <property type="match status" value="1"/>
</dbReference>
<feature type="region of interest" description="Disordered" evidence="4">
    <location>
        <begin position="132"/>
        <end position="186"/>
    </location>
</feature>
<dbReference type="EMBL" id="BPVZ01000023">
    <property type="protein sequence ID" value="GKV05410.1"/>
    <property type="molecule type" value="Genomic_DNA"/>
</dbReference>
<comment type="similarity">
    <text evidence="1">Belongs to the bacterial ribosomal protein bS21 family.</text>
</comment>